<dbReference type="SMART" id="SM00361">
    <property type="entry name" value="RRM_1"/>
    <property type="match status" value="1"/>
</dbReference>
<comment type="similarity">
    <text evidence="5">Belongs to the eIF-3 subunit G family.</text>
</comment>
<evidence type="ECO:0000256" key="6">
    <source>
        <dbReference type="PROSITE-ProRule" id="PRU00176"/>
    </source>
</evidence>
<dbReference type="Pfam" id="PF12353">
    <property type="entry name" value="eIF3g"/>
    <property type="match status" value="1"/>
</dbReference>
<keyword evidence="10" id="KW-1185">Reference proteome</keyword>
<dbReference type="InterPro" id="IPR017334">
    <property type="entry name" value="eIF3_g"/>
</dbReference>
<comment type="subunit">
    <text evidence="5">Component of the eukaryotic translation initiation factor 3 (eIF-3) complex.</text>
</comment>
<dbReference type="PANTHER" id="PTHR10352">
    <property type="entry name" value="EUKARYOTIC TRANSLATION INITIATION FACTOR 3 SUBUNIT G"/>
    <property type="match status" value="1"/>
</dbReference>
<dbReference type="PROSITE" id="PS50102">
    <property type="entry name" value="RRM"/>
    <property type="match status" value="1"/>
</dbReference>
<dbReference type="EMBL" id="REGN01000910">
    <property type="protein sequence ID" value="RNA38149.1"/>
    <property type="molecule type" value="Genomic_DNA"/>
</dbReference>
<dbReference type="CDD" id="cd12933">
    <property type="entry name" value="eIF3G"/>
    <property type="match status" value="1"/>
</dbReference>
<dbReference type="GO" id="GO:0001732">
    <property type="term" value="P:formation of cytoplasmic translation initiation complex"/>
    <property type="evidence" value="ECO:0007669"/>
    <property type="project" value="UniProtKB-UniRule"/>
</dbReference>
<dbReference type="GO" id="GO:0033290">
    <property type="term" value="C:eukaryotic 48S preinitiation complex"/>
    <property type="evidence" value="ECO:0007669"/>
    <property type="project" value="UniProtKB-UniRule"/>
</dbReference>
<evidence type="ECO:0000256" key="7">
    <source>
        <dbReference type="SAM" id="MobiDB-lite"/>
    </source>
</evidence>
<feature type="region of interest" description="Disordered" evidence="7">
    <location>
        <begin position="146"/>
        <end position="168"/>
    </location>
</feature>
<dbReference type="InterPro" id="IPR012677">
    <property type="entry name" value="Nucleotide-bd_a/b_plait_sf"/>
</dbReference>
<dbReference type="PIRSF" id="PIRSF037949">
    <property type="entry name" value="Transl_init_eIF-3_RNA-bind"/>
    <property type="match status" value="1"/>
</dbReference>
<evidence type="ECO:0000256" key="3">
    <source>
        <dbReference type="ARBA" id="ARBA00022884"/>
    </source>
</evidence>
<evidence type="ECO:0000256" key="2">
    <source>
        <dbReference type="ARBA" id="ARBA00022540"/>
    </source>
</evidence>
<dbReference type="InterPro" id="IPR034240">
    <property type="entry name" value="eIF3G_RRM"/>
</dbReference>
<dbReference type="Pfam" id="PF00076">
    <property type="entry name" value="RRM_1"/>
    <property type="match status" value="1"/>
</dbReference>
<sequence>MPIVEQSGLNWAREIDEKETEIEVNEEGYKKVIEYKTENEKKYKITNVFRVEKVRLPKSVAQRKEWKKFGDSESDAPGLNPATTIITDEVLMQFLTKKEEVEKTETPAPASVSAIKCRLCKGDHWSAKCPHKDILEAKLAAEANQKETAASASTGAYVPPSRRPGANALTTAGKKVDFGKTLNKDDFSVRVSNLPEEATETDLQELFKPFGKVTRVFLAKDKTKQVSRGFAFVTFSNKDEAQRAIWGVNDYGYNHLILKVEWSK</sequence>
<proteinExistence type="inferred from homology"/>
<dbReference type="InterPro" id="IPR003954">
    <property type="entry name" value="RRM_euk-type"/>
</dbReference>
<dbReference type="GO" id="GO:0016282">
    <property type="term" value="C:eukaryotic 43S preinitiation complex"/>
    <property type="evidence" value="ECO:0007669"/>
    <property type="project" value="UniProtKB-UniRule"/>
</dbReference>
<dbReference type="Gene3D" id="3.30.70.330">
    <property type="match status" value="1"/>
</dbReference>
<dbReference type="InterPro" id="IPR024675">
    <property type="entry name" value="eIF3g_N"/>
</dbReference>
<evidence type="ECO:0000256" key="5">
    <source>
        <dbReference type="HAMAP-Rule" id="MF_03006"/>
    </source>
</evidence>
<evidence type="ECO:0000313" key="10">
    <source>
        <dbReference type="Proteomes" id="UP000276133"/>
    </source>
</evidence>
<dbReference type="GO" id="GO:0003743">
    <property type="term" value="F:translation initiation factor activity"/>
    <property type="evidence" value="ECO:0007669"/>
    <property type="project" value="UniProtKB-UniRule"/>
</dbReference>
<evidence type="ECO:0000313" key="9">
    <source>
        <dbReference type="EMBL" id="RNA38149.1"/>
    </source>
</evidence>
<dbReference type="SMART" id="SM00360">
    <property type="entry name" value="RRM"/>
    <property type="match status" value="1"/>
</dbReference>
<keyword evidence="2 5" id="KW-0396">Initiation factor</keyword>
<dbReference type="GO" id="GO:0003723">
    <property type="term" value="F:RNA binding"/>
    <property type="evidence" value="ECO:0007669"/>
    <property type="project" value="UniProtKB-UniRule"/>
</dbReference>
<comment type="subcellular location">
    <subcellularLocation>
        <location evidence="5">Cytoplasm</location>
    </subcellularLocation>
</comment>
<keyword evidence="3 6" id="KW-0694">RNA-binding</keyword>
<feature type="domain" description="RRM" evidence="8">
    <location>
        <begin position="187"/>
        <end position="264"/>
    </location>
</feature>
<comment type="caution">
    <text evidence="9">The sequence shown here is derived from an EMBL/GenBank/DDBJ whole genome shotgun (WGS) entry which is preliminary data.</text>
</comment>
<dbReference type="InterPro" id="IPR000504">
    <property type="entry name" value="RRM_dom"/>
</dbReference>
<evidence type="ECO:0000259" key="8">
    <source>
        <dbReference type="PROSITE" id="PS50102"/>
    </source>
</evidence>
<dbReference type="CDD" id="cd12408">
    <property type="entry name" value="RRM_eIF3G_like"/>
    <property type="match status" value="1"/>
</dbReference>
<gene>
    <name evidence="9" type="ORF">BpHYR1_024592</name>
</gene>
<reference evidence="9 10" key="1">
    <citation type="journal article" date="2018" name="Sci. Rep.">
        <title>Genomic signatures of local adaptation to the degree of environmental predictability in rotifers.</title>
        <authorList>
            <person name="Franch-Gras L."/>
            <person name="Hahn C."/>
            <person name="Garcia-Roger E.M."/>
            <person name="Carmona M.J."/>
            <person name="Serra M."/>
            <person name="Gomez A."/>
        </authorList>
    </citation>
    <scope>NUCLEOTIDE SEQUENCE [LARGE SCALE GENOMIC DNA]</scope>
    <source>
        <strain evidence="9">HYR1</strain>
    </source>
</reference>
<dbReference type="AlphaFoldDB" id="A0A3M7SR01"/>
<comment type="function">
    <text evidence="5">RNA-binding component of the eukaryotic translation initiation factor 3 (eIF-3) complex, which is involved in protein synthesis of a specialized repertoire of mRNAs and, together with other initiation factors, stimulates binding of mRNA and methionyl-tRNAi to the 40S ribosome. The eIF-3 complex specifically targets and initiates translation of a subset of mRNAs involved in cell proliferation. This subunit can bind 18S rRNA.</text>
</comment>
<dbReference type="Proteomes" id="UP000276133">
    <property type="component" value="Unassembled WGS sequence"/>
</dbReference>
<keyword evidence="4 5" id="KW-0648">Protein biosynthesis</keyword>
<name>A0A3M7SR01_BRAPC</name>
<keyword evidence="1 5" id="KW-0963">Cytoplasm</keyword>
<protein>
    <recommendedName>
        <fullName evidence="5">Eukaryotic translation initiation factor 3 subunit G</fullName>
        <shortName evidence="5">eIF3g</shortName>
    </recommendedName>
    <alternativeName>
        <fullName evidence="5">Eukaryotic translation initiation factor 3 RNA-binding subunit</fullName>
        <shortName evidence="5">eIF-3 RNA-binding subunit</shortName>
    </alternativeName>
    <alternativeName>
        <fullName evidence="5">Eukaryotic translation initiation factor 3 subunit 4</fullName>
    </alternativeName>
</protein>
<dbReference type="HAMAP" id="MF_03006">
    <property type="entry name" value="eIF3g"/>
    <property type="match status" value="1"/>
</dbReference>
<dbReference type="STRING" id="10195.A0A3M7SR01"/>
<evidence type="ECO:0000256" key="4">
    <source>
        <dbReference type="ARBA" id="ARBA00022917"/>
    </source>
</evidence>
<dbReference type="GO" id="GO:0005852">
    <property type="term" value="C:eukaryotic translation initiation factor 3 complex"/>
    <property type="evidence" value="ECO:0007669"/>
    <property type="project" value="UniProtKB-UniRule"/>
</dbReference>
<dbReference type="InterPro" id="IPR035979">
    <property type="entry name" value="RBD_domain_sf"/>
</dbReference>
<evidence type="ECO:0000256" key="1">
    <source>
        <dbReference type="ARBA" id="ARBA00022490"/>
    </source>
</evidence>
<dbReference type="OrthoDB" id="1749473at2759"/>
<organism evidence="9 10">
    <name type="scientific">Brachionus plicatilis</name>
    <name type="common">Marine rotifer</name>
    <name type="synonym">Brachionus muelleri</name>
    <dbReference type="NCBI Taxonomy" id="10195"/>
    <lineage>
        <taxon>Eukaryota</taxon>
        <taxon>Metazoa</taxon>
        <taxon>Spiralia</taxon>
        <taxon>Gnathifera</taxon>
        <taxon>Rotifera</taxon>
        <taxon>Eurotatoria</taxon>
        <taxon>Monogononta</taxon>
        <taxon>Pseudotrocha</taxon>
        <taxon>Ploima</taxon>
        <taxon>Brachionidae</taxon>
        <taxon>Brachionus</taxon>
    </lineage>
</organism>
<accession>A0A3M7SR01</accession>
<dbReference type="SUPFAM" id="SSF54928">
    <property type="entry name" value="RNA-binding domain, RBD"/>
    <property type="match status" value="1"/>
</dbReference>